<reference evidence="1 2" key="1">
    <citation type="submission" date="2020-04" db="EMBL/GenBank/DDBJ databases">
        <authorList>
            <person name="De Canck E."/>
        </authorList>
    </citation>
    <scope>NUCLEOTIDE SEQUENCE [LARGE SCALE GENOMIC DNA]</scope>
    <source>
        <strain evidence="1 2">LMG 28688</strain>
    </source>
</reference>
<sequence>MSLGSADQPNHSIYGEVALLFKARAEHKAPNPWAIAVRLQQRASFEVWRRPTFRLRKRLGERFRLKREPFGVALSYQQAPEAVPSYDH</sequence>
<proteinExistence type="predicted"/>
<gene>
    <name evidence="1" type="ORF">LMG28688_06146</name>
</gene>
<name>A0A6J5GWX4_9BURK</name>
<dbReference type="Proteomes" id="UP000494119">
    <property type="component" value="Unassembled WGS sequence"/>
</dbReference>
<keyword evidence="2" id="KW-1185">Reference proteome</keyword>
<organism evidence="1 2">
    <name type="scientific">Paraburkholderia caffeinitolerans</name>
    <dbReference type="NCBI Taxonomy" id="1723730"/>
    <lineage>
        <taxon>Bacteria</taxon>
        <taxon>Pseudomonadati</taxon>
        <taxon>Pseudomonadota</taxon>
        <taxon>Betaproteobacteria</taxon>
        <taxon>Burkholderiales</taxon>
        <taxon>Burkholderiaceae</taxon>
        <taxon>Paraburkholderia</taxon>
    </lineage>
</organism>
<dbReference type="EMBL" id="CADIKL010000045">
    <property type="protein sequence ID" value="CAB3805214.1"/>
    <property type="molecule type" value="Genomic_DNA"/>
</dbReference>
<dbReference type="AlphaFoldDB" id="A0A6J5GWX4"/>
<protein>
    <submittedName>
        <fullName evidence="1">Uncharacterized protein</fullName>
    </submittedName>
</protein>
<accession>A0A6J5GWX4</accession>
<evidence type="ECO:0000313" key="1">
    <source>
        <dbReference type="EMBL" id="CAB3805214.1"/>
    </source>
</evidence>
<evidence type="ECO:0000313" key="2">
    <source>
        <dbReference type="Proteomes" id="UP000494119"/>
    </source>
</evidence>